<gene>
    <name evidence="4" type="ORF">SAMN04488238_1413</name>
</gene>
<dbReference type="InterPro" id="IPR028344">
    <property type="entry name" value="ParE1/4"/>
</dbReference>
<evidence type="ECO:0000256" key="2">
    <source>
        <dbReference type="ARBA" id="ARBA00022649"/>
    </source>
</evidence>
<dbReference type="Gene3D" id="3.30.2310.20">
    <property type="entry name" value="RelE-like"/>
    <property type="match status" value="1"/>
</dbReference>
<reference evidence="4 5" key="1">
    <citation type="submission" date="2016-10" db="EMBL/GenBank/DDBJ databases">
        <authorList>
            <person name="de Groot N.N."/>
        </authorList>
    </citation>
    <scope>NUCLEOTIDE SEQUENCE [LARGE SCALE GENOMIC DNA]</scope>
    <source>
        <strain evidence="4 5">CGMCC 1.8894</strain>
    </source>
</reference>
<protein>
    <recommendedName>
        <fullName evidence="3">Toxin</fullName>
    </recommendedName>
</protein>
<dbReference type="AlphaFoldDB" id="A0A1H3FJA8"/>
<dbReference type="Pfam" id="PF05016">
    <property type="entry name" value="ParE_toxin"/>
    <property type="match status" value="1"/>
</dbReference>
<dbReference type="EMBL" id="FNOM01000041">
    <property type="protein sequence ID" value="SDX90925.1"/>
    <property type="molecule type" value="Genomic_DNA"/>
</dbReference>
<dbReference type="STRING" id="564137.SAMN04488238_1413"/>
<dbReference type="InterPro" id="IPR035093">
    <property type="entry name" value="RelE/ParE_toxin_dom_sf"/>
</dbReference>
<evidence type="ECO:0000313" key="4">
    <source>
        <dbReference type="EMBL" id="SDX90925.1"/>
    </source>
</evidence>
<sequence length="103" mass="12082">MPKPTVTEYRLSPAALSDLDAIWDYTVRIWSVGQAETYIRAIASDMSLLVRHPEIARERFEIRPPVRVYRSGSHLILYRIEASWLDVLRIVHARQNWTAYLNE</sequence>
<dbReference type="InterPro" id="IPR051803">
    <property type="entry name" value="TA_system_RelE-like_toxin"/>
</dbReference>
<dbReference type="Proteomes" id="UP000198539">
    <property type="component" value="Unassembled WGS sequence"/>
</dbReference>
<proteinExistence type="inferred from homology"/>
<dbReference type="PANTHER" id="PTHR33755:SF9">
    <property type="entry name" value="TOXIN PARE1"/>
    <property type="match status" value="1"/>
</dbReference>
<dbReference type="PIRSF" id="PIRSF029218">
    <property type="entry name" value="ParE"/>
    <property type="match status" value="1"/>
</dbReference>
<organism evidence="4 5">
    <name type="scientific">Roseicitreum antarcticum</name>
    <dbReference type="NCBI Taxonomy" id="564137"/>
    <lineage>
        <taxon>Bacteria</taxon>
        <taxon>Pseudomonadati</taxon>
        <taxon>Pseudomonadota</taxon>
        <taxon>Alphaproteobacteria</taxon>
        <taxon>Rhodobacterales</taxon>
        <taxon>Paracoccaceae</taxon>
        <taxon>Roseicitreum</taxon>
    </lineage>
</organism>
<keyword evidence="2" id="KW-1277">Toxin-antitoxin system</keyword>
<evidence type="ECO:0000313" key="5">
    <source>
        <dbReference type="Proteomes" id="UP000198539"/>
    </source>
</evidence>
<evidence type="ECO:0000256" key="3">
    <source>
        <dbReference type="PIRNR" id="PIRNR029218"/>
    </source>
</evidence>
<name>A0A1H3FJA8_9RHOB</name>
<comment type="similarity">
    <text evidence="1 3">Belongs to the RelE toxin family.</text>
</comment>
<dbReference type="InterPro" id="IPR007712">
    <property type="entry name" value="RelE/ParE_toxin"/>
</dbReference>
<keyword evidence="5" id="KW-1185">Reference proteome</keyword>
<dbReference type="RefSeq" id="WP_092892836.1">
    <property type="nucleotide sequence ID" value="NZ_CP061500.1"/>
</dbReference>
<accession>A0A1H3FJA8</accession>
<dbReference type="PANTHER" id="PTHR33755">
    <property type="entry name" value="TOXIN PARE1-RELATED"/>
    <property type="match status" value="1"/>
</dbReference>
<evidence type="ECO:0000256" key="1">
    <source>
        <dbReference type="ARBA" id="ARBA00006226"/>
    </source>
</evidence>